<dbReference type="EMBL" id="JAFBMS010000031">
    <property type="protein sequence ID" value="KAG9342039.1"/>
    <property type="molecule type" value="Genomic_DNA"/>
</dbReference>
<accession>A0A8T2NP71</accession>
<evidence type="ECO:0000256" key="1">
    <source>
        <dbReference type="SAM" id="MobiDB-lite"/>
    </source>
</evidence>
<sequence>MTAHSREGRGESRPEALIESGVFTAPTETEITTAIRLCSTMLPPLPLSCRGMASNQRPSLSQLPCLVFAGGVRPWWRDPCGRVEGGWRGSLPRGGGLRYRSRSVPDRPPTWNPSKSLIPSNRDPIRAVTRSRPGPSAAAESRAVHKPHRPLSL</sequence>
<comment type="caution">
    <text evidence="2">The sequence shown here is derived from an EMBL/GenBank/DDBJ whole genome shotgun (WGS) entry which is preliminary data.</text>
</comment>
<organism evidence="2 3">
    <name type="scientific">Albula glossodonta</name>
    <name type="common">roundjaw bonefish</name>
    <dbReference type="NCBI Taxonomy" id="121402"/>
    <lineage>
        <taxon>Eukaryota</taxon>
        <taxon>Metazoa</taxon>
        <taxon>Chordata</taxon>
        <taxon>Craniata</taxon>
        <taxon>Vertebrata</taxon>
        <taxon>Euteleostomi</taxon>
        <taxon>Actinopterygii</taxon>
        <taxon>Neopterygii</taxon>
        <taxon>Teleostei</taxon>
        <taxon>Albuliformes</taxon>
        <taxon>Albulidae</taxon>
        <taxon>Albula</taxon>
    </lineage>
</organism>
<keyword evidence="3" id="KW-1185">Reference proteome</keyword>
<proteinExistence type="predicted"/>
<feature type="compositionally biased region" description="Basic residues" evidence="1">
    <location>
        <begin position="144"/>
        <end position="153"/>
    </location>
</feature>
<feature type="region of interest" description="Disordered" evidence="1">
    <location>
        <begin position="91"/>
        <end position="153"/>
    </location>
</feature>
<dbReference type="AlphaFoldDB" id="A0A8T2NP71"/>
<protein>
    <submittedName>
        <fullName evidence="2">Uncharacterized protein</fullName>
    </submittedName>
</protein>
<name>A0A8T2NP71_9TELE</name>
<evidence type="ECO:0000313" key="3">
    <source>
        <dbReference type="Proteomes" id="UP000824540"/>
    </source>
</evidence>
<dbReference type="Proteomes" id="UP000824540">
    <property type="component" value="Unassembled WGS sequence"/>
</dbReference>
<reference evidence="2" key="1">
    <citation type="thesis" date="2021" institute="BYU ScholarsArchive" country="Provo, UT, USA">
        <title>Applications of and Algorithms for Genome Assembly and Genomic Analyses with an Emphasis on Marine Teleosts.</title>
        <authorList>
            <person name="Pickett B.D."/>
        </authorList>
    </citation>
    <scope>NUCLEOTIDE SEQUENCE</scope>
    <source>
        <strain evidence="2">HI-2016</strain>
    </source>
</reference>
<evidence type="ECO:0000313" key="2">
    <source>
        <dbReference type="EMBL" id="KAG9342039.1"/>
    </source>
</evidence>
<gene>
    <name evidence="2" type="ORF">JZ751_018357</name>
</gene>